<reference evidence="2 3" key="1">
    <citation type="submission" date="2019-09" db="EMBL/GenBank/DDBJ databases">
        <title>Acinetobacter sp. C16S1 isolated from saline soil.</title>
        <authorList>
            <person name="Xu L."/>
            <person name="Sun J.-Q."/>
        </authorList>
    </citation>
    <scope>NUCLEOTIDE SEQUENCE [LARGE SCALE GENOMIC DNA]</scope>
    <source>
        <strain evidence="2 3">C16S1</strain>
    </source>
</reference>
<dbReference type="EMBL" id="CP043909">
    <property type="protein sequence ID" value="QER39018.1"/>
    <property type="molecule type" value="Genomic_DNA"/>
</dbReference>
<dbReference type="KEGG" id="asue:F2A31_04605"/>
<protein>
    <submittedName>
        <fullName evidence="2">Uncharacterized protein</fullName>
    </submittedName>
</protein>
<dbReference type="Proteomes" id="UP000325177">
    <property type="component" value="Chromosome"/>
</dbReference>
<accession>A0A5P1URM2</accession>
<keyword evidence="3" id="KW-1185">Reference proteome</keyword>
<keyword evidence="1" id="KW-0812">Transmembrane</keyword>
<evidence type="ECO:0000313" key="3">
    <source>
        <dbReference type="Proteomes" id="UP000325177"/>
    </source>
</evidence>
<proteinExistence type="predicted"/>
<feature type="transmembrane region" description="Helical" evidence="1">
    <location>
        <begin position="71"/>
        <end position="88"/>
    </location>
</feature>
<feature type="transmembrane region" description="Helical" evidence="1">
    <location>
        <begin position="43"/>
        <end position="59"/>
    </location>
</feature>
<feature type="transmembrane region" description="Helical" evidence="1">
    <location>
        <begin position="138"/>
        <end position="156"/>
    </location>
</feature>
<name>A0A5P1URM2_9GAMM</name>
<feature type="transmembrane region" description="Helical" evidence="1">
    <location>
        <begin position="100"/>
        <end position="118"/>
    </location>
</feature>
<dbReference type="RefSeq" id="WP_150025395.1">
    <property type="nucleotide sequence ID" value="NZ_CP043909.1"/>
</dbReference>
<sequence length="215" mass="25644">MKFDFRFNSVALVLCTLLLAILYFALTHVSVLATLNVHFIENFQAILLLICVPFTWFYMKPKTLTEQKKWFWLWAMAWWLMFFGRSISWGRDYFPEVPHLYFRMISIVVIAPVVFMLFSSKLRAEIKYKFQSVKFPFWYLIIAVTSLLFADSVEHHRFIDTWLFNSAINPDIVEELYELPFILALFCSAFYFMQKDKKSVVKISIPHLESRQLSQ</sequence>
<evidence type="ECO:0000313" key="2">
    <source>
        <dbReference type="EMBL" id="QER39018.1"/>
    </source>
</evidence>
<organism evidence="2 3">
    <name type="scientific">Acinetobacter suaedae</name>
    <dbReference type="NCBI Taxonomy" id="2609668"/>
    <lineage>
        <taxon>Bacteria</taxon>
        <taxon>Pseudomonadati</taxon>
        <taxon>Pseudomonadota</taxon>
        <taxon>Gammaproteobacteria</taxon>
        <taxon>Moraxellales</taxon>
        <taxon>Moraxellaceae</taxon>
        <taxon>Acinetobacter</taxon>
    </lineage>
</organism>
<evidence type="ECO:0000256" key="1">
    <source>
        <dbReference type="SAM" id="Phobius"/>
    </source>
</evidence>
<gene>
    <name evidence="2" type="ORF">F2A31_04605</name>
</gene>
<keyword evidence="1" id="KW-0472">Membrane</keyword>
<dbReference type="AlphaFoldDB" id="A0A5P1URM2"/>
<feature type="transmembrane region" description="Helical" evidence="1">
    <location>
        <begin position="176"/>
        <end position="193"/>
    </location>
</feature>
<keyword evidence="1" id="KW-1133">Transmembrane helix</keyword>